<accession>A0A833SXS1</accession>
<dbReference type="Proteomes" id="UP000602510">
    <property type="component" value="Unassembled WGS sequence"/>
</dbReference>
<reference evidence="1" key="1">
    <citation type="submission" date="2020-04" db="EMBL/GenBank/DDBJ databases">
        <title>Hybrid Assembly of Korean Phytophthora infestans isolates.</title>
        <authorList>
            <person name="Prokchorchik M."/>
            <person name="Lee Y."/>
            <person name="Seo J."/>
            <person name="Cho J.-H."/>
            <person name="Park Y.-E."/>
            <person name="Jang D.-C."/>
            <person name="Im J.-S."/>
            <person name="Choi J.-G."/>
            <person name="Park H.-J."/>
            <person name="Lee G.-B."/>
            <person name="Lee Y.-G."/>
            <person name="Hong S.-Y."/>
            <person name="Cho K."/>
            <person name="Sohn K.H."/>
        </authorList>
    </citation>
    <scope>NUCLEOTIDE SEQUENCE</scope>
    <source>
        <strain evidence="1">KR_1_A1</strain>
    </source>
</reference>
<dbReference type="EMBL" id="WSZM01000353">
    <property type="protein sequence ID" value="KAF4034695.1"/>
    <property type="molecule type" value="Genomic_DNA"/>
</dbReference>
<comment type="caution">
    <text evidence="1">The sequence shown here is derived from an EMBL/GenBank/DDBJ whole genome shotgun (WGS) entry which is preliminary data.</text>
</comment>
<protein>
    <submittedName>
        <fullName evidence="1">Uncharacterized protein</fullName>
    </submittedName>
</protein>
<keyword evidence="2" id="KW-1185">Reference proteome</keyword>
<evidence type="ECO:0000313" key="1">
    <source>
        <dbReference type="EMBL" id="KAF4034695.1"/>
    </source>
</evidence>
<organism evidence="1 2">
    <name type="scientific">Phytophthora infestans</name>
    <name type="common">Potato late blight agent</name>
    <name type="synonym">Botrytis infestans</name>
    <dbReference type="NCBI Taxonomy" id="4787"/>
    <lineage>
        <taxon>Eukaryota</taxon>
        <taxon>Sar</taxon>
        <taxon>Stramenopiles</taxon>
        <taxon>Oomycota</taxon>
        <taxon>Peronosporomycetes</taxon>
        <taxon>Peronosporales</taxon>
        <taxon>Peronosporaceae</taxon>
        <taxon>Phytophthora</taxon>
    </lineage>
</organism>
<dbReference type="AlphaFoldDB" id="A0A833SXS1"/>
<name>A0A833SXS1_PHYIN</name>
<proteinExistence type="predicted"/>
<gene>
    <name evidence="1" type="ORF">GN244_ATG13308</name>
</gene>
<sequence length="138" mass="15365">MPAASFLPAPDIFNKISVMLSLPRLSCTTEITISWSRSLRVEHVVLAHATSNLEIGEENVPDELPLPSMFDARTKLLQAMCLLYEGIEPHSFKVLQVVQGTEFWPATMQPVVFSLAEGLEMECSEDNGITARNKYRLG</sequence>
<evidence type="ECO:0000313" key="2">
    <source>
        <dbReference type="Proteomes" id="UP000602510"/>
    </source>
</evidence>